<dbReference type="GO" id="GO:0008171">
    <property type="term" value="F:O-methyltransferase activity"/>
    <property type="evidence" value="ECO:0007669"/>
    <property type="project" value="InterPro"/>
</dbReference>
<dbReference type="OrthoDB" id="1606438at2759"/>
<evidence type="ECO:0000313" key="7">
    <source>
        <dbReference type="Proteomes" id="UP000037696"/>
    </source>
</evidence>
<dbReference type="PROSITE" id="PS51683">
    <property type="entry name" value="SAM_OMT_II"/>
    <property type="match status" value="1"/>
</dbReference>
<proteinExistence type="predicted"/>
<dbReference type="Gene3D" id="1.10.10.10">
    <property type="entry name" value="Winged helix-like DNA-binding domain superfamily/Winged helix DNA-binding domain"/>
    <property type="match status" value="1"/>
</dbReference>
<name>A0A0M9WB39_9EURO</name>
<dbReference type="PANTHER" id="PTHR43712:SF2">
    <property type="entry name" value="O-METHYLTRANSFERASE CICE"/>
    <property type="match status" value="1"/>
</dbReference>
<dbReference type="Pfam" id="PF08100">
    <property type="entry name" value="Dimerisation"/>
    <property type="match status" value="1"/>
</dbReference>
<feature type="domain" description="O-methyltransferase C-terminal" evidence="4">
    <location>
        <begin position="237"/>
        <end position="391"/>
    </location>
</feature>
<evidence type="ECO:0000256" key="1">
    <source>
        <dbReference type="ARBA" id="ARBA00022603"/>
    </source>
</evidence>
<evidence type="ECO:0000259" key="4">
    <source>
        <dbReference type="Pfam" id="PF00891"/>
    </source>
</evidence>
<dbReference type="InterPro" id="IPR016461">
    <property type="entry name" value="COMT-like"/>
</dbReference>
<dbReference type="InterPro" id="IPR036390">
    <property type="entry name" value="WH_DNA-bd_sf"/>
</dbReference>
<dbReference type="Gene3D" id="3.40.50.150">
    <property type="entry name" value="Vaccinia Virus protein VP39"/>
    <property type="match status" value="1"/>
</dbReference>
<comment type="caution">
    <text evidence="6">The sequence shown here is derived from an EMBL/GenBank/DDBJ whole genome shotgun (WGS) entry which is preliminary data.</text>
</comment>
<dbReference type="SUPFAM" id="SSF53335">
    <property type="entry name" value="S-adenosyl-L-methionine-dependent methyltransferases"/>
    <property type="match status" value="1"/>
</dbReference>
<dbReference type="AlphaFoldDB" id="A0A0M9WB39"/>
<dbReference type="InterPro" id="IPR029063">
    <property type="entry name" value="SAM-dependent_MTases_sf"/>
</dbReference>
<organism evidence="6 7">
    <name type="scientific">Penicillium nordicum</name>
    <dbReference type="NCBI Taxonomy" id="229535"/>
    <lineage>
        <taxon>Eukaryota</taxon>
        <taxon>Fungi</taxon>
        <taxon>Dikarya</taxon>
        <taxon>Ascomycota</taxon>
        <taxon>Pezizomycotina</taxon>
        <taxon>Eurotiomycetes</taxon>
        <taxon>Eurotiomycetidae</taxon>
        <taxon>Eurotiales</taxon>
        <taxon>Aspergillaceae</taxon>
        <taxon>Penicillium</taxon>
    </lineage>
</organism>
<dbReference type="STRING" id="229535.A0A0M9WB39"/>
<dbReference type="PANTHER" id="PTHR43712">
    <property type="entry name" value="PUTATIVE (AFU_ORTHOLOGUE AFUA_4G14580)-RELATED"/>
    <property type="match status" value="1"/>
</dbReference>
<sequence>MEETLLSLNSYLEKTVELLERQDIRQQLEDSLHNHEPGVLPSANAAALANQSIDLLHQVEQLLEPGHLVLADHFFGYVYAKCLLGAVNLDIADKLEANGPMTIEDLAKACGARADRLQQVLRVLCCNGIFSYQESTGYFSNNHTSTLLLSNHWTQWREWVILYGTQFYDMARGIPDSLVEGVDRWPAQINFDTNDNMFTYFQNQGWLPQLHRTLGAGATAQAPGILADYPWEEVANETVIDIGGGGGALVALLLREHKLMIGGVYDLPAVIDHIHPDFHSRGGRFADLGPRVPKENLIAGDFFSYIPPSKVYTLKWCLHDWKDEEAVKILRKIRGAIIMSPGSRLVVLESILDYTHSSRLSRYGDMNMMITANGLERTMADWHRLAKQAGWEIFNVHHLRNSWPCAIDMRPLVGDYVLRTSLA</sequence>
<evidence type="ECO:0000259" key="5">
    <source>
        <dbReference type="Pfam" id="PF08100"/>
    </source>
</evidence>
<evidence type="ECO:0008006" key="8">
    <source>
        <dbReference type="Google" id="ProtNLM"/>
    </source>
</evidence>
<dbReference type="SUPFAM" id="SSF46785">
    <property type="entry name" value="Winged helix' DNA-binding domain"/>
    <property type="match status" value="1"/>
</dbReference>
<dbReference type="InterPro" id="IPR012967">
    <property type="entry name" value="COMT_dimerisation"/>
</dbReference>
<dbReference type="Pfam" id="PF00891">
    <property type="entry name" value="Methyltransf_2"/>
    <property type="match status" value="1"/>
</dbReference>
<evidence type="ECO:0000256" key="3">
    <source>
        <dbReference type="ARBA" id="ARBA00022691"/>
    </source>
</evidence>
<protein>
    <recommendedName>
        <fullName evidence="8">O-methyltransferase domain-containing protein</fullName>
    </recommendedName>
</protein>
<dbReference type="GO" id="GO:0044550">
    <property type="term" value="P:secondary metabolite biosynthetic process"/>
    <property type="evidence" value="ECO:0007669"/>
    <property type="project" value="UniProtKB-ARBA"/>
</dbReference>
<dbReference type="InterPro" id="IPR001077">
    <property type="entry name" value="COMT_C"/>
</dbReference>
<dbReference type="GO" id="GO:0032259">
    <property type="term" value="P:methylation"/>
    <property type="evidence" value="ECO:0007669"/>
    <property type="project" value="UniProtKB-KW"/>
</dbReference>
<evidence type="ECO:0000313" key="6">
    <source>
        <dbReference type="EMBL" id="KOS38163.1"/>
    </source>
</evidence>
<feature type="domain" description="O-methyltransferase dimerisation" evidence="5">
    <location>
        <begin position="72"/>
        <end position="150"/>
    </location>
</feature>
<dbReference type="EMBL" id="LHQQ01000268">
    <property type="protein sequence ID" value="KOS38163.1"/>
    <property type="molecule type" value="Genomic_DNA"/>
</dbReference>
<reference evidence="6 7" key="1">
    <citation type="submission" date="2015-08" db="EMBL/GenBank/DDBJ databases">
        <title>Genome sequencing of Penicillium nordicum.</title>
        <authorList>
            <person name="Nguyen H.D."/>
            <person name="Seifert K.A."/>
        </authorList>
    </citation>
    <scope>NUCLEOTIDE SEQUENCE [LARGE SCALE GENOMIC DNA]</scope>
    <source>
        <strain evidence="6 7">DAOMC 185683</strain>
    </source>
</reference>
<keyword evidence="3" id="KW-0949">S-adenosyl-L-methionine</keyword>
<accession>A0A0M9WB39</accession>
<dbReference type="GO" id="GO:0046983">
    <property type="term" value="F:protein dimerization activity"/>
    <property type="evidence" value="ECO:0007669"/>
    <property type="project" value="InterPro"/>
</dbReference>
<dbReference type="Proteomes" id="UP000037696">
    <property type="component" value="Unassembled WGS sequence"/>
</dbReference>
<evidence type="ECO:0000256" key="2">
    <source>
        <dbReference type="ARBA" id="ARBA00022679"/>
    </source>
</evidence>
<keyword evidence="7" id="KW-1185">Reference proteome</keyword>
<dbReference type="InterPro" id="IPR036388">
    <property type="entry name" value="WH-like_DNA-bd_sf"/>
</dbReference>
<keyword evidence="1" id="KW-0489">Methyltransferase</keyword>
<gene>
    <name evidence="6" type="ORF">ACN38_g11025</name>
</gene>
<keyword evidence="2" id="KW-0808">Transferase</keyword>